<keyword evidence="1" id="KW-0479">Metal-binding</keyword>
<dbReference type="CDD" id="cd00051">
    <property type="entry name" value="EFh"/>
    <property type="match status" value="1"/>
</dbReference>
<dbReference type="InterPro" id="IPR000008">
    <property type="entry name" value="C2_dom"/>
</dbReference>
<proteinExistence type="predicted"/>
<dbReference type="PROSITE" id="PS50222">
    <property type="entry name" value="EF_HAND_2"/>
    <property type="match status" value="1"/>
</dbReference>
<dbReference type="SUPFAM" id="SSF49562">
    <property type="entry name" value="C2 domain (Calcium/lipid-binding domain, CaLB)"/>
    <property type="match status" value="2"/>
</dbReference>
<dbReference type="Pfam" id="PF00168">
    <property type="entry name" value="C2"/>
    <property type="match status" value="2"/>
</dbReference>
<dbReference type="CDD" id="cd04508">
    <property type="entry name" value="Tudor_SF"/>
    <property type="match status" value="1"/>
</dbReference>
<evidence type="ECO:0000259" key="4">
    <source>
        <dbReference type="PROSITE" id="PS50222"/>
    </source>
</evidence>
<dbReference type="AlphaFoldDB" id="A0A7S3JSI4"/>
<dbReference type="InterPro" id="IPR002999">
    <property type="entry name" value="Tudor"/>
</dbReference>
<dbReference type="PROSITE" id="PS50304">
    <property type="entry name" value="TUDOR"/>
    <property type="match status" value="1"/>
</dbReference>
<gene>
    <name evidence="6" type="ORF">ALAG00032_LOCUS4210</name>
</gene>
<dbReference type="EMBL" id="HBIJ01005981">
    <property type="protein sequence ID" value="CAE0363469.1"/>
    <property type="molecule type" value="Transcribed_RNA"/>
</dbReference>
<keyword evidence="2" id="KW-0106">Calcium</keyword>
<dbReference type="GO" id="GO:0005509">
    <property type="term" value="F:calcium ion binding"/>
    <property type="evidence" value="ECO:0007669"/>
    <property type="project" value="InterPro"/>
</dbReference>
<evidence type="ECO:0000256" key="1">
    <source>
        <dbReference type="ARBA" id="ARBA00022723"/>
    </source>
</evidence>
<dbReference type="InterPro" id="IPR002048">
    <property type="entry name" value="EF_hand_dom"/>
</dbReference>
<feature type="domain" description="C2" evidence="3">
    <location>
        <begin position="520"/>
        <end position="649"/>
    </location>
</feature>
<dbReference type="PANTHER" id="PTHR45911">
    <property type="entry name" value="C2 DOMAIN-CONTAINING PROTEIN"/>
    <property type="match status" value="1"/>
</dbReference>
<dbReference type="InterPro" id="IPR035892">
    <property type="entry name" value="C2_domain_sf"/>
</dbReference>
<dbReference type="Gene3D" id="2.60.40.150">
    <property type="entry name" value="C2 domain"/>
    <property type="match status" value="1"/>
</dbReference>
<dbReference type="SUPFAM" id="SSF47473">
    <property type="entry name" value="EF-hand"/>
    <property type="match status" value="1"/>
</dbReference>
<organism evidence="6">
    <name type="scientific">Aureoumbra lagunensis</name>
    <dbReference type="NCBI Taxonomy" id="44058"/>
    <lineage>
        <taxon>Eukaryota</taxon>
        <taxon>Sar</taxon>
        <taxon>Stramenopiles</taxon>
        <taxon>Ochrophyta</taxon>
        <taxon>Pelagophyceae</taxon>
        <taxon>Pelagomonadales</taxon>
        <taxon>Aureoumbra</taxon>
    </lineage>
</organism>
<dbReference type="PROSITE" id="PS50004">
    <property type="entry name" value="C2"/>
    <property type="match status" value="1"/>
</dbReference>
<reference evidence="6" key="1">
    <citation type="submission" date="2021-01" db="EMBL/GenBank/DDBJ databases">
        <authorList>
            <person name="Corre E."/>
            <person name="Pelletier E."/>
            <person name="Niang G."/>
            <person name="Scheremetjew M."/>
            <person name="Finn R."/>
            <person name="Kale V."/>
            <person name="Holt S."/>
            <person name="Cochrane G."/>
            <person name="Meng A."/>
            <person name="Brown T."/>
            <person name="Cohen L."/>
        </authorList>
    </citation>
    <scope>NUCLEOTIDE SEQUENCE</scope>
    <source>
        <strain evidence="6">CCMP1510</strain>
    </source>
</reference>
<feature type="domain" description="Tudor" evidence="5">
    <location>
        <begin position="94"/>
        <end position="154"/>
    </location>
</feature>
<sequence length="863" mass="96567">MSSFFDEQEKLKTELEESEYWPIIDVYVELEEVGTWVPARWENWEKPIGAEWLGNVYFVGYESDGLHAIELEHMRALAVPELEEGTKKINGIQSIKTGTKVRAVYLADRCWYGAQVVQVYGKRNFANVIFVDYNENQNTILPFLAIVDNENKFAGGAGMNEMNFSQGSVDDEEDEVVTTTKEEIQPTGQSEEAKVEEYVTLVLSGVPLQAVLAAAANDEVSQGLVRRRVEEAKRSGESHTNKAVARNAILQELESAQCLEDGFLRRVFDTYDTRKPAGQLTPMDFVDALKGSSSALARNALELFVEFDGDEDGGLDFDEFRKGIRRLVETEDSDHIKSLVWFWRAQQEDWYTGTGAIQPPVDEKKSLHATKRRNSHELTEMMVVMWRGGGGPREVAKPCLVRLESRLLTVWRLASNAEAHRTTCAPPISEAKYRGIVTESTVIVSGAKRAALRCDLLLTLDDVQQVRLWLPLEPRQRSRWITALDRCAAISRAQALLTAQEKNTFLEQKNLENDNNGEHLAQTFIQSQVANDDQKVTELRIVIWGGRGLIARDHSILSRAGTSDPYCRIFFEDEPELWRTTRVVFKNLDPVWNQCLSLPLNDPQKSRSFILVCADHDRSSRDDFMGSLQISIPAHGGLLFDKQWIPLTSNIPTDTMTQQLADTKGGRFSSKKPAQVSGEICISLARSLAPSIFTDPKHFQTDSQVPLLVGVWGAKDLATSFLKRKRNPRLICRVLGSNADDTTSVRLATTNPIWAEVLMPPLPTTAEGHIGDAKNQLYVLECIVEDIDTTSGKAIPIAGIQIPLRADAPFTLRKSDYLLQDPATLNSSSANASSSSSSSSSNKKKKCYLDLSIHWRPCIIEDE</sequence>
<accession>A0A7S3JSI4</accession>
<feature type="domain" description="EF-hand" evidence="4">
    <location>
        <begin position="295"/>
        <end position="330"/>
    </location>
</feature>
<dbReference type="PANTHER" id="PTHR45911:SF4">
    <property type="entry name" value="MULTIPLE C2 AND TRANSMEMBRANE DOMAIN-CONTAINING PROTEIN"/>
    <property type="match status" value="1"/>
</dbReference>
<evidence type="ECO:0000259" key="3">
    <source>
        <dbReference type="PROSITE" id="PS50004"/>
    </source>
</evidence>
<dbReference type="CDD" id="cd00030">
    <property type="entry name" value="C2"/>
    <property type="match status" value="1"/>
</dbReference>
<evidence type="ECO:0000259" key="5">
    <source>
        <dbReference type="PROSITE" id="PS50304"/>
    </source>
</evidence>
<evidence type="ECO:0008006" key="7">
    <source>
        <dbReference type="Google" id="ProtNLM"/>
    </source>
</evidence>
<dbReference type="Gene3D" id="1.10.238.10">
    <property type="entry name" value="EF-hand"/>
    <property type="match status" value="1"/>
</dbReference>
<dbReference type="GO" id="GO:0016020">
    <property type="term" value="C:membrane"/>
    <property type="evidence" value="ECO:0007669"/>
    <property type="project" value="TreeGrafter"/>
</dbReference>
<protein>
    <recommendedName>
        <fullName evidence="7">Calmodulin</fullName>
    </recommendedName>
</protein>
<evidence type="ECO:0000313" key="6">
    <source>
        <dbReference type="EMBL" id="CAE0363469.1"/>
    </source>
</evidence>
<evidence type="ECO:0000256" key="2">
    <source>
        <dbReference type="ARBA" id="ARBA00022837"/>
    </source>
</evidence>
<name>A0A7S3JSI4_9STRA</name>
<dbReference type="Gene3D" id="2.30.30.140">
    <property type="match status" value="1"/>
</dbReference>
<dbReference type="SUPFAM" id="SSF63748">
    <property type="entry name" value="Tudor/PWWP/MBT"/>
    <property type="match status" value="1"/>
</dbReference>
<dbReference type="SMART" id="SM00239">
    <property type="entry name" value="C2"/>
    <property type="match status" value="1"/>
</dbReference>
<dbReference type="InterPro" id="IPR011992">
    <property type="entry name" value="EF-hand-dom_pair"/>
</dbReference>